<dbReference type="Gene3D" id="3.90.215.10">
    <property type="entry name" value="Gamma Fibrinogen, chain A, domain 1"/>
    <property type="match status" value="1"/>
</dbReference>
<dbReference type="InterPro" id="IPR014716">
    <property type="entry name" value="Fibrinogen_a/b/g_C_1"/>
</dbReference>
<gene>
    <name evidence="4" type="ORF">Zmor_008362</name>
</gene>
<dbReference type="PANTHER" id="PTHR19143:SF458">
    <property type="entry name" value="FIBRINOGEN C-TERMINAL DOMAIN-CONTAINING PROTEIN-RELATED"/>
    <property type="match status" value="1"/>
</dbReference>
<feature type="chain" id="PRO_5041323857" description="Fibrinogen C-terminal domain-containing protein" evidence="2">
    <location>
        <begin position="20"/>
        <end position="470"/>
    </location>
</feature>
<keyword evidence="2" id="KW-0732">Signal</keyword>
<proteinExistence type="predicted"/>
<evidence type="ECO:0000259" key="3">
    <source>
        <dbReference type="PROSITE" id="PS51406"/>
    </source>
</evidence>
<evidence type="ECO:0000313" key="5">
    <source>
        <dbReference type="Proteomes" id="UP001168821"/>
    </source>
</evidence>
<feature type="signal peptide" evidence="2">
    <location>
        <begin position="1"/>
        <end position="19"/>
    </location>
</feature>
<reference evidence="4" key="1">
    <citation type="journal article" date="2023" name="G3 (Bethesda)">
        <title>Whole genome assemblies of Zophobas morio and Tenebrio molitor.</title>
        <authorList>
            <person name="Kaur S."/>
            <person name="Stinson S.A."/>
            <person name="diCenzo G.C."/>
        </authorList>
    </citation>
    <scope>NUCLEOTIDE SEQUENCE</scope>
    <source>
        <strain evidence="4">QUZm001</strain>
    </source>
</reference>
<dbReference type="CDD" id="cd00087">
    <property type="entry name" value="FReD"/>
    <property type="match status" value="1"/>
</dbReference>
<evidence type="ECO:0000313" key="4">
    <source>
        <dbReference type="EMBL" id="KAJ3664172.1"/>
    </source>
</evidence>
<dbReference type="Pfam" id="PF00147">
    <property type="entry name" value="Fibrinogen_C"/>
    <property type="match status" value="1"/>
</dbReference>
<dbReference type="GO" id="GO:0005615">
    <property type="term" value="C:extracellular space"/>
    <property type="evidence" value="ECO:0007669"/>
    <property type="project" value="TreeGrafter"/>
</dbReference>
<name>A0AA38IVD0_9CUCU</name>
<protein>
    <recommendedName>
        <fullName evidence="3">Fibrinogen C-terminal domain-containing protein</fullName>
    </recommendedName>
</protein>
<keyword evidence="5" id="KW-1185">Reference proteome</keyword>
<dbReference type="InterPro" id="IPR002181">
    <property type="entry name" value="Fibrinogen_a/b/g_C_dom"/>
</dbReference>
<dbReference type="PROSITE" id="PS51406">
    <property type="entry name" value="FIBRINOGEN_C_2"/>
    <property type="match status" value="1"/>
</dbReference>
<dbReference type="InterPro" id="IPR036056">
    <property type="entry name" value="Fibrinogen-like_C"/>
</dbReference>
<dbReference type="PANTHER" id="PTHR19143">
    <property type="entry name" value="FIBRINOGEN/TENASCIN/ANGIOPOEITIN"/>
    <property type="match status" value="1"/>
</dbReference>
<dbReference type="NCBIfam" id="NF040941">
    <property type="entry name" value="GGGWT_bact"/>
    <property type="match status" value="1"/>
</dbReference>
<sequence>MHLQELVLIVISLIPLSAAKSEFVAVSTTASPPPRQRKSRQEHDNYYDKQDTCSALTKNTYLLEIIKLQNAQIGANLEKQTQFQQDAINSSIAELQKINTYVMTETQRELEEAKREIVANVITLLTNHLSNVCNLNQLRYTQVFIISEIQRILQEKLETSAAKFEETKQTIVGRLEGFEARATGIEGKIFDLEKILGETRTDILGKIQAMLDRIQQPSSHIEDLRQEIVESRELLKKVIRVPRNCREVQSLGNNVSGIYYIQPDLAPHLFRVFCDMKTQGGGWVYVMNRFDGSQNFFLNWTDYKNGFGNPNGEFWLGLEHVYELTGENPGELLVELVDWDNKTAHARYSSFSIGPEKEKYVLKLLGGYGGDAPDSLSYHLNMNFSTVDRSQNKGGYCANYFKGSWWYKDCFTVHLTGTYLKGDASRKAKLMGIHWNGFRDSNYSYSLKQVRMMVRPQSGDSALLPHEKTN</sequence>
<feature type="region of interest" description="Disordered" evidence="1">
    <location>
        <begin position="25"/>
        <end position="47"/>
    </location>
</feature>
<feature type="domain" description="Fibrinogen C-terminal" evidence="3">
    <location>
        <begin position="236"/>
        <end position="458"/>
    </location>
</feature>
<evidence type="ECO:0000256" key="1">
    <source>
        <dbReference type="SAM" id="MobiDB-lite"/>
    </source>
</evidence>
<accession>A0AA38IVD0</accession>
<dbReference type="InterPro" id="IPR050373">
    <property type="entry name" value="Fibrinogen_C-term_domain"/>
</dbReference>
<dbReference type="AlphaFoldDB" id="A0AA38IVD0"/>
<comment type="caution">
    <text evidence="4">The sequence shown here is derived from an EMBL/GenBank/DDBJ whole genome shotgun (WGS) entry which is preliminary data.</text>
</comment>
<dbReference type="SUPFAM" id="SSF56496">
    <property type="entry name" value="Fibrinogen C-terminal domain-like"/>
    <property type="match status" value="1"/>
</dbReference>
<dbReference type="EMBL" id="JALNTZ010000002">
    <property type="protein sequence ID" value="KAJ3664172.1"/>
    <property type="molecule type" value="Genomic_DNA"/>
</dbReference>
<organism evidence="4 5">
    <name type="scientific">Zophobas morio</name>
    <dbReference type="NCBI Taxonomy" id="2755281"/>
    <lineage>
        <taxon>Eukaryota</taxon>
        <taxon>Metazoa</taxon>
        <taxon>Ecdysozoa</taxon>
        <taxon>Arthropoda</taxon>
        <taxon>Hexapoda</taxon>
        <taxon>Insecta</taxon>
        <taxon>Pterygota</taxon>
        <taxon>Neoptera</taxon>
        <taxon>Endopterygota</taxon>
        <taxon>Coleoptera</taxon>
        <taxon>Polyphaga</taxon>
        <taxon>Cucujiformia</taxon>
        <taxon>Tenebrionidae</taxon>
        <taxon>Zophobas</taxon>
    </lineage>
</organism>
<dbReference type="Proteomes" id="UP001168821">
    <property type="component" value="Unassembled WGS sequence"/>
</dbReference>
<dbReference type="SMART" id="SM00186">
    <property type="entry name" value="FBG"/>
    <property type="match status" value="1"/>
</dbReference>
<evidence type="ECO:0000256" key="2">
    <source>
        <dbReference type="SAM" id="SignalP"/>
    </source>
</evidence>